<accession>A0A0F9F6M0</accession>
<evidence type="ECO:0000313" key="2">
    <source>
        <dbReference type="EMBL" id="KKL74136.1"/>
    </source>
</evidence>
<organism evidence="2">
    <name type="scientific">marine sediment metagenome</name>
    <dbReference type="NCBI Taxonomy" id="412755"/>
    <lineage>
        <taxon>unclassified sequences</taxon>
        <taxon>metagenomes</taxon>
        <taxon>ecological metagenomes</taxon>
    </lineage>
</organism>
<evidence type="ECO:0000256" key="1">
    <source>
        <dbReference type="SAM" id="MobiDB-lite"/>
    </source>
</evidence>
<protein>
    <submittedName>
        <fullName evidence="2">Uncharacterized protein</fullName>
    </submittedName>
</protein>
<feature type="compositionally biased region" description="Basic and acidic residues" evidence="1">
    <location>
        <begin position="1"/>
        <end position="13"/>
    </location>
</feature>
<feature type="compositionally biased region" description="Acidic residues" evidence="1">
    <location>
        <begin position="14"/>
        <end position="23"/>
    </location>
</feature>
<name>A0A0F9F6M0_9ZZZZ</name>
<comment type="caution">
    <text evidence="2">The sequence shown here is derived from an EMBL/GenBank/DDBJ whole genome shotgun (WGS) entry which is preliminary data.</text>
</comment>
<feature type="non-terminal residue" evidence="2">
    <location>
        <position position="1"/>
    </location>
</feature>
<dbReference type="EMBL" id="LAZR01024747">
    <property type="protein sequence ID" value="KKL74136.1"/>
    <property type="molecule type" value="Genomic_DNA"/>
</dbReference>
<reference evidence="2" key="1">
    <citation type="journal article" date="2015" name="Nature">
        <title>Complex archaea that bridge the gap between prokaryotes and eukaryotes.</title>
        <authorList>
            <person name="Spang A."/>
            <person name="Saw J.H."/>
            <person name="Jorgensen S.L."/>
            <person name="Zaremba-Niedzwiedzka K."/>
            <person name="Martijn J."/>
            <person name="Lind A.E."/>
            <person name="van Eijk R."/>
            <person name="Schleper C."/>
            <person name="Guy L."/>
            <person name="Ettema T.J."/>
        </authorList>
    </citation>
    <scope>NUCLEOTIDE SEQUENCE</scope>
</reference>
<dbReference type="AlphaFoldDB" id="A0A0F9F6M0"/>
<sequence length="99" mass="11209">GWNEEEPPKKEPPAEEPEPEEEAPPTGPPGSVDDVREKIASFMPGHLELVVVSEKDDYYRVGRKITLDKEVENHLDVIISELGGEWFNESNEWRIPKGS</sequence>
<proteinExistence type="predicted"/>
<feature type="region of interest" description="Disordered" evidence="1">
    <location>
        <begin position="1"/>
        <end position="35"/>
    </location>
</feature>
<gene>
    <name evidence="2" type="ORF">LCGC14_2067970</name>
</gene>